<dbReference type="KEGG" id="vg:14515262"/>
<sequence>MQDLPFYIAWAFTSLYSTLHLCWLMSGNGKVDNVGRVLIVVSWIPLLSFVMAFCLFVIGVLFFIGERILEVTGWLFGTDHEAYFGVKANRNKAFFAYRFPSRRKAK</sequence>
<gene>
    <name evidence="2" type="ORF">phiTE_067</name>
</gene>
<feature type="transmembrane region" description="Helical" evidence="1">
    <location>
        <begin position="37"/>
        <end position="64"/>
    </location>
</feature>
<proteinExistence type="predicted"/>
<dbReference type="GeneID" id="14515262"/>
<feature type="transmembrane region" description="Helical" evidence="1">
    <location>
        <begin position="6"/>
        <end position="25"/>
    </location>
</feature>
<reference evidence="3" key="1">
    <citation type="submission" date="2011-11" db="EMBL/GenBank/DDBJ databases">
        <title>Escape from toxin-antitoxin mediated abortive infection can occur by recombination within a generalized transducing phage of Pectobacterium atrosepticum.</title>
        <authorList>
            <person name="Blower T.R."/>
            <person name="Evans T.J."/>
            <person name="Przybilski R."/>
            <person name="Fineran P.C."/>
            <person name="Salmond G.P.C."/>
        </authorList>
    </citation>
    <scope>NUCLEOTIDE SEQUENCE [LARGE SCALE GENOMIC DNA]</scope>
</reference>
<evidence type="ECO:0000313" key="3">
    <source>
        <dbReference type="Proteomes" id="UP000010999"/>
    </source>
</evidence>
<evidence type="ECO:0000313" key="2">
    <source>
        <dbReference type="EMBL" id="AEZ66233.1"/>
    </source>
</evidence>
<keyword evidence="3" id="KW-1185">Reference proteome</keyword>
<dbReference type="Proteomes" id="UP000010999">
    <property type="component" value="Segment"/>
</dbReference>
<keyword evidence="1" id="KW-0472">Membrane</keyword>
<keyword evidence="1" id="KW-1133">Transmembrane helix</keyword>
<dbReference type="RefSeq" id="YP_007392529.1">
    <property type="nucleotide sequence ID" value="NC_020201.1"/>
</dbReference>
<organism evidence="2 3">
    <name type="scientific">Pectobacterium phage phiTE</name>
    <dbReference type="NCBI Taxonomy" id="1116482"/>
    <lineage>
        <taxon>Viruses</taxon>
        <taxon>Duplodnaviria</taxon>
        <taxon>Heunggongvirae</taxon>
        <taxon>Uroviricota</taxon>
        <taxon>Caudoviricetes</taxon>
        <taxon>Vequintavirinae</taxon>
        <taxon>Certrevirus</taxon>
        <taxon>Certrevirus phiTE</taxon>
    </lineage>
</organism>
<evidence type="ECO:0000256" key="1">
    <source>
        <dbReference type="SAM" id="Phobius"/>
    </source>
</evidence>
<reference evidence="2 3" key="2">
    <citation type="journal article" date="2012" name="PLoS Genet.">
        <title>Viral evasion of a bacterial suicide system by RNA-based molecular mimicry enables infectious altruism.</title>
        <authorList>
            <person name="Blower T.R."/>
            <person name="Evans T.J."/>
            <person name="Przybilski R."/>
            <person name="Fineran P.C."/>
            <person name="Salmond G.P."/>
        </authorList>
    </citation>
    <scope>NUCLEOTIDE SEQUENCE [LARGE SCALE GENOMIC DNA]</scope>
</reference>
<keyword evidence="1" id="KW-0812">Transmembrane</keyword>
<accession>K9L478</accession>
<protein>
    <submittedName>
        <fullName evidence="2">Uncharacterized protein</fullName>
    </submittedName>
</protein>
<dbReference type="EMBL" id="JQ015307">
    <property type="protein sequence ID" value="AEZ66233.1"/>
    <property type="molecule type" value="Genomic_DNA"/>
</dbReference>
<name>K9L478_9CAUD</name>